<dbReference type="GO" id="GO:0004386">
    <property type="term" value="F:helicase activity"/>
    <property type="evidence" value="ECO:0007669"/>
    <property type="project" value="UniProtKB-KW"/>
</dbReference>
<protein>
    <submittedName>
        <fullName evidence="1">DEAD-box family ATP-dependent helicase</fullName>
    </submittedName>
</protein>
<dbReference type="Proteomes" id="UP000267342">
    <property type="component" value="Chromosome"/>
</dbReference>
<keyword evidence="1" id="KW-0378">Hydrolase</keyword>
<dbReference type="EMBL" id="AP018933">
    <property type="protein sequence ID" value="BBG31153.1"/>
    <property type="molecule type" value="Genomic_DNA"/>
</dbReference>
<keyword evidence="1" id="KW-0347">Helicase</keyword>
<keyword evidence="2" id="KW-1185">Reference proteome</keyword>
<reference evidence="1 2" key="1">
    <citation type="submission" date="2018-09" db="EMBL/GenBank/DDBJ databases">
        <title>Zymobacter palmae IAM14233 (=T109) whole genome analysis.</title>
        <authorList>
            <person name="Yanase H."/>
        </authorList>
    </citation>
    <scope>NUCLEOTIDE SEQUENCE [LARGE SCALE GENOMIC DNA]</scope>
    <source>
        <strain evidence="1 2">IAM14233</strain>
    </source>
</reference>
<name>A0A348HHQ1_9GAMM</name>
<dbReference type="AlphaFoldDB" id="A0A348HHQ1"/>
<dbReference type="KEGG" id="zpl:ZBT109_2423"/>
<organism evidence="1 2">
    <name type="scientific">Zymobacter palmae</name>
    <dbReference type="NCBI Taxonomy" id="33074"/>
    <lineage>
        <taxon>Bacteria</taxon>
        <taxon>Pseudomonadati</taxon>
        <taxon>Pseudomonadota</taxon>
        <taxon>Gammaproteobacteria</taxon>
        <taxon>Oceanospirillales</taxon>
        <taxon>Halomonadaceae</taxon>
        <taxon>Zymobacter group</taxon>
        <taxon>Zymobacter</taxon>
    </lineage>
</organism>
<evidence type="ECO:0000313" key="1">
    <source>
        <dbReference type="EMBL" id="BBG31153.1"/>
    </source>
</evidence>
<accession>A0A348HHQ1</accession>
<gene>
    <name evidence="1" type="ORF">ZBT109_2423</name>
</gene>
<sequence length="365" mass="42045">MRGVQLQREIDNHAAFDLTLFHFVEDIVDVFDRAFSHFRHDLAFSSELEGFSQVFTRTNQRADDFDTVQYQARNVEAHGFRRQTNRYDARTSANSVNRRVESGFGNGSNDRRVSTAHFFLNQFCSVFFGRVNDHVRAHFLSQFQLLIVDVDRDDFSVEDVFRILQRQVTQTAQTVDGNPFAGFDVGYFDRFVRGNTRARYAAGCCGIQTVRYFDSVVSSDDAFFRHTTINGVTRVFDATAQRFVTADAVFAVATALEEPCNACTVAYFQRGHARTNFFDDTYTFMAQDNASLVTEITIFDVQVGVTHTTALHLQQGFAVLQRTQFFVLNFNVMVFAYNCCFHDEIPFLVVPMTCLERNRRRKIRW</sequence>
<evidence type="ECO:0000313" key="2">
    <source>
        <dbReference type="Proteomes" id="UP000267342"/>
    </source>
</evidence>
<keyword evidence="1" id="KW-0547">Nucleotide-binding</keyword>
<proteinExistence type="predicted"/>
<keyword evidence="1" id="KW-0067">ATP-binding</keyword>